<dbReference type="AlphaFoldDB" id="A0A9N9CN83"/>
<proteinExistence type="predicted"/>
<reference evidence="1" key="1">
    <citation type="submission" date="2021-06" db="EMBL/GenBank/DDBJ databases">
        <authorList>
            <person name="Kallberg Y."/>
            <person name="Tangrot J."/>
            <person name="Rosling A."/>
        </authorList>
    </citation>
    <scope>NUCLEOTIDE SEQUENCE</scope>
    <source>
        <strain evidence="1">87-6 pot B 2015</strain>
    </source>
</reference>
<protein>
    <submittedName>
        <fullName evidence="1">5539_t:CDS:1</fullName>
    </submittedName>
</protein>
<evidence type="ECO:0000313" key="2">
    <source>
        <dbReference type="Proteomes" id="UP000789375"/>
    </source>
</evidence>
<organism evidence="1 2">
    <name type="scientific">Funneliformis mosseae</name>
    <name type="common">Endomycorrhizal fungus</name>
    <name type="synonym">Glomus mosseae</name>
    <dbReference type="NCBI Taxonomy" id="27381"/>
    <lineage>
        <taxon>Eukaryota</taxon>
        <taxon>Fungi</taxon>
        <taxon>Fungi incertae sedis</taxon>
        <taxon>Mucoromycota</taxon>
        <taxon>Glomeromycotina</taxon>
        <taxon>Glomeromycetes</taxon>
        <taxon>Glomerales</taxon>
        <taxon>Glomeraceae</taxon>
        <taxon>Funneliformis</taxon>
    </lineage>
</organism>
<comment type="caution">
    <text evidence="1">The sequence shown here is derived from an EMBL/GenBank/DDBJ whole genome shotgun (WGS) entry which is preliminary data.</text>
</comment>
<dbReference type="EMBL" id="CAJVPP010002720">
    <property type="protein sequence ID" value="CAG8609229.1"/>
    <property type="molecule type" value="Genomic_DNA"/>
</dbReference>
<evidence type="ECO:0000313" key="1">
    <source>
        <dbReference type="EMBL" id="CAG8609229.1"/>
    </source>
</evidence>
<dbReference type="Proteomes" id="UP000789375">
    <property type="component" value="Unassembled WGS sequence"/>
</dbReference>
<name>A0A9N9CN83_FUNMO</name>
<accession>A0A9N9CN83</accession>
<gene>
    <name evidence="1" type="ORF">FMOSSE_LOCUS9366</name>
</gene>
<keyword evidence="2" id="KW-1185">Reference proteome</keyword>
<sequence>MLITKFNKPIVNVSNSIKSNILNTNDKVISEFISLKATISPGISANSYIEVEKLQKLLISRKDDIDCILKSQPVYAIGIDFQKNSTNPCIACWVAEPLDITILECLENMFEDQFEIYVDSIVNAEVINLGIVQDFNITASIWANTAPFEEDVGILNYEINVNGCGIGDMLSNNWPLLKRIGFGYFLHSIEVNISPIPEKKIRNFHPTGISQPTQSNREIEFLTANEKNINLQVGTSSGSIAGINGGIKKVHNTKFSSNEWKLSYKGPNTKGERWLYQYVDNNLDKDGSNRESFAPGPHSGQWLTKKEMQGFCITITQIVRCEVTHGWRRFLHQTKPKLLQLCPMMSHSLKITFNDLKDFNANLTKLNKTFYTNNDNIYINVGGNEVENINNDENQKIKNLNGEIKRSFVIL</sequence>